<dbReference type="InterPro" id="IPR007527">
    <property type="entry name" value="Znf_SWIM"/>
</dbReference>
<keyword evidence="1" id="KW-0863">Zinc-finger</keyword>
<evidence type="ECO:0000259" key="2">
    <source>
        <dbReference type="PROSITE" id="PS50966"/>
    </source>
</evidence>
<evidence type="ECO:0000313" key="3">
    <source>
        <dbReference type="EMBL" id="MBL4937737.1"/>
    </source>
</evidence>
<dbReference type="SUPFAM" id="SSF53098">
    <property type="entry name" value="Ribonuclease H-like"/>
    <property type="match status" value="1"/>
</dbReference>
<dbReference type="Pfam" id="PF04434">
    <property type="entry name" value="SWIM"/>
    <property type="match status" value="1"/>
</dbReference>
<organism evidence="3 4">
    <name type="scientific">Clostridium rhizosphaerae</name>
    <dbReference type="NCBI Taxonomy" id="2803861"/>
    <lineage>
        <taxon>Bacteria</taxon>
        <taxon>Bacillati</taxon>
        <taxon>Bacillota</taxon>
        <taxon>Clostridia</taxon>
        <taxon>Eubacteriales</taxon>
        <taxon>Clostridiaceae</taxon>
        <taxon>Clostridium</taxon>
    </lineage>
</organism>
<dbReference type="InterPro" id="IPR036397">
    <property type="entry name" value="RNaseH_sf"/>
</dbReference>
<reference evidence="3 4" key="1">
    <citation type="submission" date="2021-01" db="EMBL/GenBank/DDBJ databases">
        <title>Genome public.</title>
        <authorList>
            <person name="Liu C."/>
            <person name="Sun Q."/>
        </authorList>
    </citation>
    <scope>NUCLEOTIDE SEQUENCE [LARGE SCALE GENOMIC DNA]</scope>
    <source>
        <strain evidence="3 4">YIM B02515</strain>
    </source>
</reference>
<dbReference type="EMBL" id="JAESWC010000017">
    <property type="protein sequence ID" value="MBL4937737.1"/>
    <property type="molecule type" value="Genomic_DNA"/>
</dbReference>
<accession>A0ABS1TF75</accession>
<keyword evidence="1" id="KW-0862">Zinc</keyword>
<comment type="caution">
    <text evidence="3">The sequence shown here is derived from an EMBL/GenBank/DDBJ whole genome shotgun (WGS) entry which is preliminary data.</text>
</comment>
<dbReference type="InterPro" id="IPR002156">
    <property type="entry name" value="RNaseH_domain"/>
</dbReference>
<proteinExistence type="predicted"/>
<dbReference type="InterPro" id="IPR012337">
    <property type="entry name" value="RNaseH-like_sf"/>
</dbReference>
<evidence type="ECO:0000313" key="4">
    <source>
        <dbReference type="Proteomes" id="UP000632377"/>
    </source>
</evidence>
<dbReference type="RefSeq" id="WP_202750486.1">
    <property type="nucleotide sequence ID" value="NZ_JAESWC010000017.1"/>
</dbReference>
<dbReference type="Proteomes" id="UP000632377">
    <property type="component" value="Unassembled WGS sequence"/>
</dbReference>
<dbReference type="Gene3D" id="3.30.420.10">
    <property type="entry name" value="Ribonuclease H-like superfamily/Ribonuclease H"/>
    <property type="match status" value="1"/>
</dbReference>
<gene>
    <name evidence="3" type="ORF">JK636_18695</name>
</gene>
<evidence type="ECO:0000256" key="1">
    <source>
        <dbReference type="PROSITE-ProRule" id="PRU00325"/>
    </source>
</evidence>
<feature type="domain" description="SWIM-type" evidence="2">
    <location>
        <begin position="174"/>
        <end position="210"/>
    </location>
</feature>
<dbReference type="PROSITE" id="PS50966">
    <property type="entry name" value="ZF_SWIM"/>
    <property type="match status" value="1"/>
</dbReference>
<keyword evidence="1" id="KW-0479">Metal-binding</keyword>
<protein>
    <submittedName>
        <fullName evidence="3">Reverse transcriptase-like protein</fullName>
    </submittedName>
</protein>
<name>A0ABS1TF75_9CLOT</name>
<dbReference type="Pfam" id="PF13456">
    <property type="entry name" value="RVT_3"/>
    <property type="match status" value="1"/>
</dbReference>
<keyword evidence="4" id="KW-1185">Reference proteome</keyword>
<sequence>MGTYICNCDASNNEAVGMTLGVQILNVSEAKTIKISECIGPSGGTNYAEGQAVILTLKNLSLLCNEDDEIKIFSDSKDIVDKVNNIIKKKNLKIKKKTNKFIPEYITAIISLMTRFNNISLVWIPRNLNISAHSLTKEPFLDKYTEYRSKKINVKYIGDNLYIAESSKDKNKNYTVNLELGSCTCRFFTCQKWWERKKCKHIMAAEKLSSTINVHYNNTNNY</sequence>